<organism evidence="2 3">
    <name type="scientific">Vibrio mangrovi</name>
    <dbReference type="NCBI Taxonomy" id="474394"/>
    <lineage>
        <taxon>Bacteria</taxon>
        <taxon>Pseudomonadati</taxon>
        <taxon>Pseudomonadota</taxon>
        <taxon>Gammaproteobacteria</taxon>
        <taxon>Vibrionales</taxon>
        <taxon>Vibrionaceae</taxon>
        <taxon>Vibrio</taxon>
    </lineage>
</organism>
<gene>
    <name evidence="1" type="ORF">SBX37_20050</name>
    <name evidence="2" type="ORF">VIM7927_03963</name>
</gene>
<dbReference type="EMBL" id="FXXI01000011">
    <property type="protein sequence ID" value="SMS02629.1"/>
    <property type="molecule type" value="Genomic_DNA"/>
</dbReference>
<protein>
    <submittedName>
        <fullName evidence="1">MSMEG_0570 family nitrogen starvation response protein</fullName>
    </submittedName>
</protein>
<dbReference type="EMBL" id="JAWRCO010000002">
    <property type="protein sequence ID" value="MDW6005161.1"/>
    <property type="molecule type" value="Genomic_DNA"/>
</dbReference>
<dbReference type="Proteomes" id="UP000196125">
    <property type="component" value="Unassembled WGS sequence"/>
</dbReference>
<sequence>MPVTKFAVKWPKGGTEICYSPSSVIKEYLEPGIAYTPEVFLHQCEKALKIASERVEAKYGFACSGAYEQLERIRLRCREFITFYADEHLSIIVEKFFTDELADRD</sequence>
<dbReference type="RefSeq" id="WP_087482634.1">
    <property type="nucleotide sequence ID" value="NZ_AP024884.1"/>
</dbReference>
<accession>A0A1Y6IY83</accession>
<dbReference type="InterPro" id="IPR023846">
    <property type="entry name" value="CHP04042_MSMEG0570"/>
</dbReference>
<evidence type="ECO:0000313" key="1">
    <source>
        <dbReference type="EMBL" id="MDW6005161.1"/>
    </source>
</evidence>
<name>A0A1Y6IY83_9VIBR</name>
<evidence type="ECO:0000313" key="4">
    <source>
        <dbReference type="Proteomes" id="UP001283366"/>
    </source>
</evidence>
<proteinExistence type="predicted"/>
<dbReference type="OrthoDB" id="195104at2"/>
<dbReference type="NCBIfam" id="TIGR04042">
    <property type="entry name" value="MSMEG_0570_fam"/>
    <property type="match status" value="1"/>
</dbReference>
<dbReference type="Proteomes" id="UP001283366">
    <property type="component" value="Unassembled WGS sequence"/>
</dbReference>
<evidence type="ECO:0000313" key="3">
    <source>
        <dbReference type="Proteomes" id="UP000196125"/>
    </source>
</evidence>
<reference evidence="1 4" key="2">
    <citation type="submission" date="2023-11" db="EMBL/GenBank/DDBJ databases">
        <title>Plant-associative lifestyle of Vibrio porteresiae and its evolutionary dynamics.</title>
        <authorList>
            <person name="Rameshkumar N."/>
            <person name="Kirti K."/>
        </authorList>
    </citation>
    <scope>NUCLEOTIDE SEQUENCE [LARGE SCALE GENOMIC DNA]</scope>
    <source>
        <strain evidence="1 4">MSSRF38</strain>
    </source>
</reference>
<evidence type="ECO:0000313" key="2">
    <source>
        <dbReference type="EMBL" id="SMS02629.1"/>
    </source>
</evidence>
<reference evidence="2 3" key="1">
    <citation type="submission" date="2017-05" db="EMBL/GenBank/DDBJ databases">
        <authorList>
            <person name="Song R."/>
            <person name="Chenine A.L."/>
            <person name="Ruprecht R.M."/>
        </authorList>
    </citation>
    <scope>NUCLEOTIDE SEQUENCE [LARGE SCALE GENOMIC DNA]</scope>
    <source>
        <strain evidence="2 3">CECT 7927</strain>
    </source>
</reference>
<dbReference type="AlphaFoldDB" id="A0A1Y6IY83"/>
<keyword evidence="4" id="KW-1185">Reference proteome</keyword>